<comment type="caution">
    <text evidence="3">The sequence shown here is derived from an EMBL/GenBank/DDBJ whole genome shotgun (WGS) entry which is preliminary data.</text>
</comment>
<evidence type="ECO:0000313" key="3">
    <source>
        <dbReference type="EMBL" id="KAJ7742578.1"/>
    </source>
</evidence>
<feature type="domain" description="Carboxylesterase type B" evidence="2">
    <location>
        <begin position="20"/>
        <end position="528"/>
    </location>
</feature>
<keyword evidence="4" id="KW-1185">Reference proteome</keyword>
<evidence type="ECO:0000259" key="2">
    <source>
        <dbReference type="Pfam" id="PF00135"/>
    </source>
</evidence>
<organism evidence="3 4">
    <name type="scientific">Mycena metata</name>
    <dbReference type="NCBI Taxonomy" id="1033252"/>
    <lineage>
        <taxon>Eukaryota</taxon>
        <taxon>Fungi</taxon>
        <taxon>Dikarya</taxon>
        <taxon>Basidiomycota</taxon>
        <taxon>Agaricomycotina</taxon>
        <taxon>Agaricomycetes</taxon>
        <taxon>Agaricomycetidae</taxon>
        <taxon>Agaricales</taxon>
        <taxon>Marasmiineae</taxon>
        <taxon>Mycenaceae</taxon>
        <taxon>Mycena</taxon>
    </lineage>
</organism>
<keyword evidence="1" id="KW-0732">Signal</keyword>
<gene>
    <name evidence="3" type="ORF">B0H16DRAFT_1323294</name>
</gene>
<protein>
    <submittedName>
        <fullName evidence="3">Esterase 1</fullName>
    </submittedName>
</protein>
<evidence type="ECO:0000256" key="1">
    <source>
        <dbReference type="SAM" id="SignalP"/>
    </source>
</evidence>
<name>A0AAD7IGP5_9AGAR</name>
<feature type="signal peptide" evidence="1">
    <location>
        <begin position="1"/>
        <end position="16"/>
    </location>
</feature>
<dbReference type="InterPro" id="IPR019819">
    <property type="entry name" value="Carboxylesterase_B_CS"/>
</dbReference>
<accession>A0AAD7IGP5</accession>
<sequence>MFVVTLLLVKFACTNASPTVKLGETNLLGRDIASLEFFGGIPFAEPPLGNLRLRPPVLKTFIGYPTLNATDYGPACLQTANVLSEDCLTINILRPAGTTANSKLPVMFWTFGGGFVGGLSSQFNASAIVAQSVTRGTPVVYVNFNYRLGPLGFALGQEADKKGALNLGIKDQLAALEWVNRFIECFGGDKSKVVTVFGESAGAIMTSILFLNSSFDLARAAILESGSQATSALFTSERGELDWQDFVAAVPFCASTATSGLTFDCLRRANTTDIFTGLSVVTSPPSTGAADESLPWGPVLDGPGGVIPDLPSVLFRRGSFARLPFIAGTNKGTRITVYLVVLHEMIDGLIALFSPTASPTAELEQSIQTLLQLYLDIPALGSPFDTGNNTFGLNSQYKRAAAGVGDLNFQSQRRLWMGTAADAGVKTFGYLFTQPQPLLPAAFGVPHSSELPYVYGVPTDTSASSVLISRLMIEYWVSFATSLTPNDGQGIPRPEWVQFTPQNKTLIQLNGANVTMIPDDFRAEQMDFINSNPTIWRH</sequence>
<dbReference type="Pfam" id="PF00135">
    <property type="entry name" value="COesterase"/>
    <property type="match status" value="1"/>
</dbReference>
<dbReference type="Proteomes" id="UP001215598">
    <property type="component" value="Unassembled WGS sequence"/>
</dbReference>
<evidence type="ECO:0000313" key="4">
    <source>
        <dbReference type="Proteomes" id="UP001215598"/>
    </source>
</evidence>
<dbReference type="AlphaFoldDB" id="A0AAD7IGP5"/>
<dbReference type="SUPFAM" id="SSF53474">
    <property type="entry name" value="alpha/beta-Hydrolases"/>
    <property type="match status" value="1"/>
</dbReference>
<feature type="chain" id="PRO_5042221343" evidence="1">
    <location>
        <begin position="17"/>
        <end position="538"/>
    </location>
</feature>
<dbReference type="PROSITE" id="PS00941">
    <property type="entry name" value="CARBOXYLESTERASE_B_2"/>
    <property type="match status" value="1"/>
</dbReference>
<dbReference type="InterPro" id="IPR029058">
    <property type="entry name" value="AB_hydrolase_fold"/>
</dbReference>
<proteinExistence type="predicted"/>
<dbReference type="Gene3D" id="3.40.50.1820">
    <property type="entry name" value="alpha/beta hydrolase"/>
    <property type="match status" value="1"/>
</dbReference>
<reference evidence="3" key="1">
    <citation type="submission" date="2023-03" db="EMBL/GenBank/DDBJ databases">
        <title>Massive genome expansion in bonnet fungi (Mycena s.s.) driven by repeated elements and novel gene families across ecological guilds.</title>
        <authorList>
            <consortium name="Lawrence Berkeley National Laboratory"/>
            <person name="Harder C.B."/>
            <person name="Miyauchi S."/>
            <person name="Viragh M."/>
            <person name="Kuo A."/>
            <person name="Thoen E."/>
            <person name="Andreopoulos B."/>
            <person name="Lu D."/>
            <person name="Skrede I."/>
            <person name="Drula E."/>
            <person name="Henrissat B."/>
            <person name="Morin E."/>
            <person name="Kohler A."/>
            <person name="Barry K."/>
            <person name="LaButti K."/>
            <person name="Morin E."/>
            <person name="Salamov A."/>
            <person name="Lipzen A."/>
            <person name="Mereny Z."/>
            <person name="Hegedus B."/>
            <person name="Baldrian P."/>
            <person name="Stursova M."/>
            <person name="Weitz H."/>
            <person name="Taylor A."/>
            <person name="Grigoriev I.V."/>
            <person name="Nagy L.G."/>
            <person name="Martin F."/>
            <person name="Kauserud H."/>
        </authorList>
    </citation>
    <scope>NUCLEOTIDE SEQUENCE</scope>
    <source>
        <strain evidence="3">CBHHK182m</strain>
    </source>
</reference>
<dbReference type="InterPro" id="IPR050309">
    <property type="entry name" value="Type-B_Carboxylest/Lipase"/>
</dbReference>
<dbReference type="InterPro" id="IPR002018">
    <property type="entry name" value="CarbesteraseB"/>
</dbReference>
<dbReference type="EMBL" id="JARKIB010000094">
    <property type="protein sequence ID" value="KAJ7742578.1"/>
    <property type="molecule type" value="Genomic_DNA"/>
</dbReference>
<dbReference type="PANTHER" id="PTHR11559">
    <property type="entry name" value="CARBOXYLESTERASE"/>
    <property type="match status" value="1"/>
</dbReference>